<evidence type="ECO:0000256" key="1">
    <source>
        <dbReference type="ARBA" id="ARBA00009986"/>
    </source>
</evidence>
<dbReference type="GO" id="GO:0046394">
    <property type="term" value="P:carboxylic acid biosynthetic process"/>
    <property type="evidence" value="ECO:0007669"/>
    <property type="project" value="UniProtKB-ARBA"/>
</dbReference>
<reference evidence="6 7" key="1">
    <citation type="journal article" date="2011" name="Proc. Natl. Acad. Sci. U.S.A.">
        <title>Comparative genomics of xylose-fermenting fungi for enhanced biofuel production.</title>
        <authorList>
            <person name="Wohlbach D.J."/>
            <person name="Kuo A."/>
            <person name="Sato T.K."/>
            <person name="Potts K.M."/>
            <person name="Salamov A.A."/>
            <person name="LaButti K.M."/>
            <person name="Sun H."/>
            <person name="Clum A."/>
            <person name="Pangilinan J.L."/>
            <person name="Lindquist E.A."/>
            <person name="Lucas S."/>
            <person name="Lapidus A."/>
            <person name="Jin M."/>
            <person name="Gunawan C."/>
            <person name="Balan V."/>
            <person name="Dale B.E."/>
            <person name="Jeffries T.W."/>
            <person name="Zinkel R."/>
            <person name="Barry K.W."/>
            <person name="Grigoriev I.V."/>
            <person name="Gasch A.P."/>
        </authorList>
    </citation>
    <scope>NUCLEOTIDE SEQUENCE [LARGE SCALE GENOMIC DNA]</scope>
    <source>
        <strain evidence="7">ATCC 10573 / BCRC 21748 / CBS 615 / JCM 9827 / NBRC 10315 / NRRL Y-1498 / VKM Y-70</strain>
    </source>
</reference>
<dbReference type="FunFam" id="3.40.605.10:FF:000007">
    <property type="entry name" value="NAD/NADP-dependent betaine aldehyde dehydrogenase"/>
    <property type="match status" value="1"/>
</dbReference>
<dbReference type="PROSITE" id="PS00070">
    <property type="entry name" value="ALDEHYDE_DEHYDR_CYS"/>
    <property type="match status" value="1"/>
</dbReference>
<evidence type="ECO:0000256" key="2">
    <source>
        <dbReference type="ARBA" id="ARBA00023002"/>
    </source>
</evidence>
<proteinExistence type="inferred from homology"/>
<keyword evidence="7" id="KW-1185">Reference proteome</keyword>
<organism evidence="7">
    <name type="scientific">Candida tenuis (strain ATCC 10573 / BCRC 21748 / CBS 615 / JCM 9827 / NBRC 10315 / NRRL Y-1498 / VKM Y-70)</name>
    <name type="common">Yeast</name>
    <name type="synonym">Yamadazyma tenuis</name>
    <dbReference type="NCBI Taxonomy" id="590646"/>
    <lineage>
        <taxon>Eukaryota</taxon>
        <taxon>Fungi</taxon>
        <taxon>Dikarya</taxon>
        <taxon>Ascomycota</taxon>
        <taxon>Saccharomycotina</taxon>
        <taxon>Pichiomycetes</taxon>
        <taxon>Debaryomycetaceae</taxon>
        <taxon>Yamadazyma</taxon>
    </lineage>
</organism>
<dbReference type="InterPro" id="IPR015590">
    <property type="entry name" value="Aldehyde_DH_dom"/>
</dbReference>
<dbReference type="CDD" id="cd07091">
    <property type="entry name" value="ALDH_F1-2_Ald2-like"/>
    <property type="match status" value="1"/>
</dbReference>
<gene>
    <name evidence="6" type="ORF">CANTEDRAFT_117236</name>
</gene>
<dbReference type="GeneID" id="18248556"/>
<evidence type="ECO:0000313" key="7">
    <source>
        <dbReference type="Proteomes" id="UP000000707"/>
    </source>
</evidence>
<name>G3AVZ5_CANTC</name>
<dbReference type="Gene3D" id="3.40.605.10">
    <property type="entry name" value="Aldehyde Dehydrogenase, Chain A, domain 1"/>
    <property type="match status" value="1"/>
</dbReference>
<dbReference type="OrthoDB" id="310895at2759"/>
<feature type="domain" description="Aldehyde dehydrogenase" evidence="5">
    <location>
        <begin position="55"/>
        <end position="512"/>
    </location>
</feature>
<accession>G3AVZ5</accession>
<dbReference type="EMBL" id="GL996510">
    <property type="protein sequence ID" value="EGV66415.1"/>
    <property type="molecule type" value="Genomic_DNA"/>
</dbReference>
<dbReference type="Gene3D" id="3.40.309.10">
    <property type="entry name" value="Aldehyde Dehydrogenase, Chain A, domain 2"/>
    <property type="match status" value="1"/>
</dbReference>
<protein>
    <recommendedName>
        <fullName evidence="5">Aldehyde dehydrogenase domain-containing protein</fullName>
    </recommendedName>
</protein>
<sequence length="517" mass="55783">MFNTAKRALISNQKSVLSQARFKSSLPLKVPITLPNGVTYEQPTGLFINNEFVYPQQKKTLETISPSTEELITEVYQGSAEDVDIAVEAADDAFKNSGWATGDPMLRTRALAKLADLYEEHSETLAHIESLDNGKCISDARGDVKLAASCLRSAAGWADKISGELLETGDTHLNYTRREPIGVCGQIVAWNFPLLLLTWKLGPAAATGNTMVFKSAEATPLSALYVAQLSKEAGFPPGVINVVTGLGTTVGNRITEHPKISKISFTGSTAVGKHIMRSAAESLKKVTLELGGKSPNIVFNDADIPRTVQNIINGIFYNTGEVCCAGSRLYIQDGIYDDLMEALLKEVEGIKIGDPFDPSTRMGAQNSKAQFDKILKYIDIGKKEGAELVAGGERAGSKGFFVKPTIFAGVTEDMQVVQDEIFGPVVTVSKFSDVAQVIEWANDSNYGLAAGIHSNDVNNVLKVANSLKAGTVWCNTYNDFNASVPFGGYKQSGFGREMGKESLDSYTQTKAVRIALH</sequence>
<dbReference type="KEGG" id="cten:18248556"/>
<comment type="similarity">
    <text evidence="1 4">Belongs to the aldehyde dehydrogenase family.</text>
</comment>
<dbReference type="Proteomes" id="UP000000707">
    <property type="component" value="Unassembled WGS sequence"/>
</dbReference>
<dbReference type="FunFam" id="3.40.605.10:FF:000026">
    <property type="entry name" value="Aldehyde dehydrogenase, putative"/>
    <property type="match status" value="1"/>
</dbReference>
<dbReference type="FunFam" id="3.40.309.10:FF:000012">
    <property type="entry name" value="Betaine aldehyde dehydrogenase"/>
    <property type="match status" value="1"/>
</dbReference>
<dbReference type="InterPro" id="IPR029510">
    <property type="entry name" value="Ald_DH_CS_GLU"/>
</dbReference>
<evidence type="ECO:0000259" key="5">
    <source>
        <dbReference type="Pfam" id="PF00171"/>
    </source>
</evidence>
<dbReference type="InterPro" id="IPR016160">
    <property type="entry name" value="Ald_DH_CS_CYS"/>
</dbReference>
<dbReference type="GO" id="GO:0004030">
    <property type="term" value="F:aldehyde dehydrogenase [NAD(P)+] activity"/>
    <property type="evidence" value="ECO:0007669"/>
    <property type="project" value="UniProtKB-ARBA"/>
</dbReference>
<evidence type="ECO:0000256" key="3">
    <source>
        <dbReference type="PROSITE-ProRule" id="PRU10007"/>
    </source>
</evidence>
<dbReference type="InterPro" id="IPR016162">
    <property type="entry name" value="Ald_DH_N"/>
</dbReference>
<dbReference type="PROSITE" id="PS00687">
    <property type="entry name" value="ALDEHYDE_DEHYDR_GLU"/>
    <property type="match status" value="1"/>
</dbReference>
<dbReference type="Pfam" id="PF00171">
    <property type="entry name" value="Aldedh"/>
    <property type="match status" value="1"/>
</dbReference>
<dbReference type="PANTHER" id="PTHR11699">
    <property type="entry name" value="ALDEHYDE DEHYDROGENASE-RELATED"/>
    <property type="match status" value="1"/>
</dbReference>
<feature type="active site" evidence="3">
    <location>
        <position position="289"/>
    </location>
</feature>
<dbReference type="STRING" id="590646.G3AVZ5"/>
<evidence type="ECO:0000313" key="6">
    <source>
        <dbReference type="EMBL" id="EGV66415.1"/>
    </source>
</evidence>
<dbReference type="HOGENOM" id="CLU_005391_0_1_1"/>
<dbReference type="InterPro" id="IPR016161">
    <property type="entry name" value="Ald_DH/histidinol_DH"/>
</dbReference>
<keyword evidence="2 4" id="KW-0560">Oxidoreductase</keyword>
<evidence type="ECO:0000256" key="4">
    <source>
        <dbReference type="RuleBase" id="RU003345"/>
    </source>
</evidence>
<dbReference type="SUPFAM" id="SSF53720">
    <property type="entry name" value="ALDH-like"/>
    <property type="match status" value="1"/>
</dbReference>
<dbReference type="InterPro" id="IPR016163">
    <property type="entry name" value="Ald_DH_C"/>
</dbReference>
<dbReference type="eggNOG" id="KOG2450">
    <property type="taxonomic scope" value="Eukaryota"/>
</dbReference>
<dbReference type="AlphaFoldDB" id="G3AVZ5"/>